<evidence type="ECO:0000313" key="9">
    <source>
        <dbReference type="Proteomes" id="UP000823561"/>
    </source>
</evidence>
<sequence length="840" mass="90751">MQVEVFQQSYQTNGTDIGNMAAGPGAASSGHSGGRASSGGFEASLDRRFQGVSNTMDSIQGLCGWCIENKKHHSLIVRYWMKWLKKSDASHRLNLFYVANDVIQNCKRKNAIVFRTSFADVLPDAALLVRDAKVHKSVERIFTIWQERNVYSEEFVTELKTNLVKKEQPPPPAPPVNPKTALKSKVVAEFAPQTFIDQLVSHQRSLEEADLRQKQLAALRVDVCNVNSAEALKRLKDKAGGKKFSSDFEEGSTKLQEFVTFLEGQMQTAPPLLEALSNADIFYEMQYKEVKIVANAYKTFANRVSNLKRKLDALRSTLPDPEDSPIPSPSEDAPSPTGSESPFHGLGGSRGGHDNQQLDGRAKDLQSDNRDVEDMDLSEEEEPHSSGFIVEEMREKPSTSAVSKATTAAPPATSRSTASTVTNSTKTLVERSANQTPPSSTSATPTTAAPGPSPLQMNLANVDLGKISSILSSLTSAMKGSGVSPAPRPSPTTPTSPSSQSTASKTPVPAPSTPPAANPLASILSRVDITPEGILSALSKTQAHGPGLQGLSSLLHSVSGTSSGSTSSATNSTSQLSSSSTVTTATATTATTPKTKQPSNSTKRDLEKERMREWEKGPRRCVVTRATPRSPRRCRTKASPPTAYRSDLWDAVISPRELLSDSRPKDGDYRPNALRAQAFPVASGKKTAKPSGRQKEDEAAVMMKRKAPAASALEQKAKLSRKASTEDGRPEHAEEKGRRGGKETGAAPSGGGKGKGPQYHRIETVVSSNCGEGVPIQTLDSGFRRLSGERIQTVESIRVIGRVRREGRRRRPGAEACKASRRSWKRRRRAKGRWAGRRPG</sequence>
<evidence type="ECO:0000256" key="4">
    <source>
        <dbReference type="ARBA" id="ARBA00062892"/>
    </source>
</evidence>
<comment type="subunit">
    <text evidence="4">Associates with the RNA polymerase II complex.</text>
</comment>
<dbReference type="GO" id="GO:0000993">
    <property type="term" value="F:RNA polymerase II complex binding"/>
    <property type="evidence" value="ECO:0007669"/>
    <property type="project" value="TreeGrafter"/>
</dbReference>
<dbReference type="Gene3D" id="6.10.250.2560">
    <property type="match status" value="1"/>
</dbReference>
<dbReference type="GO" id="GO:0031124">
    <property type="term" value="P:mRNA 3'-end processing"/>
    <property type="evidence" value="ECO:0007669"/>
    <property type="project" value="TreeGrafter"/>
</dbReference>
<organism evidence="8 9">
    <name type="scientific">Alosa alosa</name>
    <name type="common">allis shad</name>
    <dbReference type="NCBI Taxonomy" id="278164"/>
    <lineage>
        <taxon>Eukaryota</taxon>
        <taxon>Metazoa</taxon>
        <taxon>Chordata</taxon>
        <taxon>Craniata</taxon>
        <taxon>Vertebrata</taxon>
        <taxon>Euteleostomi</taxon>
        <taxon>Actinopterygii</taxon>
        <taxon>Neopterygii</taxon>
        <taxon>Teleostei</taxon>
        <taxon>Clupei</taxon>
        <taxon>Clupeiformes</taxon>
        <taxon>Clupeoidei</taxon>
        <taxon>Clupeidae</taxon>
        <taxon>Alosa</taxon>
    </lineage>
</organism>
<dbReference type="Gene3D" id="1.25.40.90">
    <property type="match status" value="1"/>
</dbReference>
<feature type="region of interest" description="Disordered" evidence="6">
    <location>
        <begin position="17"/>
        <end position="39"/>
    </location>
</feature>
<feature type="compositionally biased region" description="Low complexity" evidence="6">
    <location>
        <begin position="549"/>
        <end position="592"/>
    </location>
</feature>
<dbReference type="InterPro" id="IPR006569">
    <property type="entry name" value="CID_dom"/>
</dbReference>
<feature type="region of interest" description="Disordered" evidence="6">
    <location>
        <begin position="805"/>
        <end position="840"/>
    </location>
</feature>
<feature type="compositionally biased region" description="Low complexity" evidence="6">
    <location>
        <begin position="21"/>
        <end position="30"/>
    </location>
</feature>
<evidence type="ECO:0000256" key="1">
    <source>
        <dbReference type="ARBA" id="ARBA00022481"/>
    </source>
</evidence>
<dbReference type="Proteomes" id="UP000823561">
    <property type="component" value="Chromosome 13"/>
</dbReference>
<keyword evidence="3" id="KW-0007">Acetylation</keyword>
<dbReference type="Pfam" id="PF04818">
    <property type="entry name" value="CID"/>
    <property type="match status" value="1"/>
</dbReference>
<keyword evidence="1" id="KW-0488">Methylation</keyword>
<protein>
    <recommendedName>
        <fullName evidence="5">Regulation of nuclear pre-mRNA domain-containing protein 2</fullName>
    </recommendedName>
</protein>
<feature type="compositionally biased region" description="Basic residues" evidence="6">
    <location>
        <begin position="819"/>
        <end position="840"/>
    </location>
</feature>
<keyword evidence="9" id="KW-1185">Reference proteome</keyword>
<feature type="domain" description="CID" evidence="7">
    <location>
        <begin position="37"/>
        <end position="167"/>
    </location>
</feature>
<feature type="region of interest" description="Disordered" evidence="6">
    <location>
        <begin position="538"/>
        <end position="642"/>
    </location>
</feature>
<keyword evidence="2" id="KW-0597">Phosphoprotein</keyword>
<feature type="compositionally biased region" description="Basic and acidic residues" evidence="6">
    <location>
        <begin position="658"/>
        <end position="669"/>
    </location>
</feature>
<dbReference type="EMBL" id="JADWDJ010000013">
    <property type="protein sequence ID" value="KAG5271100.1"/>
    <property type="molecule type" value="Genomic_DNA"/>
</dbReference>
<feature type="compositionally biased region" description="Basic and acidic residues" evidence="6">
    <location>
        <begin position="360"/>
        <end position="372"/>
    </location>
</feature>
<evidence type="ECO:0000256" key="3">
    <source>
        <dbReference type="ARBA" id="ARBA00022990"/>
    </source>
</evidence>
<dbReference type="InterPro" id="IPR008942">
    <property type="entry name" value="ENTH_VHS"/>
</dbReference>
<feature type="compositionally biased region" description="Low complexity" evidence="6">
    <location>
        <begin position="398"/>
        <end position="425"/>
    </location>
</feature>
<dbReference type="PANTHER" id="PTHR12460:SF40">
    <property type="entry name" value="REGULATION OF NUCLEAR PRE-MRNA DOMAIN-CONTAINING PROTEIN 2"/>
    <property type="match status" value="1"/>
</dbReference>
<dbReference type="PROSITE" id="PS51391">
    <property type="entry name" value="CID"/>
    <property type="match status" value="1"/>
</dbReference>
<evidence type="ECO:0000256" key="2">
    <source>
        <dbReference type="ARBA" id="ARBA00022553"/>
    </source>
</evidence>
<reference evidence="8" key="1">
    <citation type="submission" date="2020-10" db="EMBL/GenBank/DDBJ databases">
        <title>Chromosome-scale genome assembly of the Allis shad, Alosa alosa.</title>
        <authorList>
            <person name="Margot Z."/>
            <person name="Christophe K."/>
            <person name="Cabau C."/>
            <person name="Louis A."/>
            <person name="Berthelot C."/>
            <person name="Parey E."/>
            <person name="Roest Crollius H."/>
            <person name="Montfort J."/>
            <person name="Robinson-Rechavi M."/>
            <person name="Bucao C."/>
            <person name="Bouchez O."/>
            <person name="Gislard M."/>
            <person name="Lluch J."/>
            <person name="Milhes M."/>
            <person name="Lampietro C."/>
            <person name="Lopez Roques C."/>
            <person name="Donnadieu C."/>
            <person name="Braasch I."/>
            <person name="Desvignes T."/>
            <person name="Postlethwait J."/>
            <person name="Bobe J."/>
            <person name="Guiguen Y."/>
        </authorList>
    </citation>
    <scope>NUCLEOTIDE SEQUENCE</scope>
    <source>
        <strain evidence="8">M-15738</strain>
        <tissue evidence="8">Blood</tissue>
    </source>
</reference>
<feature type="compositionally biased region" description="Basic and acidic residues" evidence="6">
    <location>
        <begin position="723"/>
        <end position="742"/>
    </location>
</feature>
<gene>
    <name evidence="8" type="ORF">AALO_G00175880</name>
</gene>
<dbReference type="SMART" id="SM00582">
    <property type="entry name" value="RPR"/>
    <property type="match status" value="1"/>
</dbReference>
<evidence type="ECO:0000256" key="5">
    <source>
        <dbReference type="ARBA" id="ARBA00067342"/>
    </source>
</evidence>
<accession>A0AAV6GC57</accession>
<evidence type="ECO:0000256" key="6">
    <source>
        <dbReference type="SAM" id="MobiDB-lite"/>
    </source>
</evidence>
<comment type="caution">
    <text evidence="8">The sequence shown here is derived from an EMBL/GenBank/DDBJ whole genome shotgun (WGS) entry which is preliminary data.</text>
</comment>
<feature type="compositionally biased region" description="Basic and acidic residues" evidence="6">
    <location>
        <begin position="602"/>
        <end position="618"/>
    </location>
</feature>
<feature type="compositionally biased region" description="Acidic residues" evidence="6">
    <location>
        <begin position="373"/>
        <end position="382"/>
    </location>
</feature>
<dbReference type="PANTHER" id="PTHR12460">
    <property type="entry name" value="CYCLIN-DEPENDENT KINASE INHIBITOR-RELATED PROTEIN"/>
    <property type="match status" value="1"/>
</dbReference>
<dbReference type="SUPFAM" id="SSF48464">
    <property type="entry name" value="ENTH/VHS domain"/>
    <property type="match status" value="1"/>
</dbReference>
<feature type="region of interest" description="Disordered" evidence="6">
    <location>
        <begin position="477"/>
        <end position="524"/>
    </location>
</feature>
<feature type="compositionally biased region" description="Low complexity" evidence="6">
    <location>
        <begin position="436"/>
        <end position="450"/>
    </location>
</feature>
<evidence type="ECO:0000313" key="8">
    <source>
        <dbReference type="EMBL" id="KAG5271100.1"/>
    </source>
</evidence>
<name>A0AAV6GC57_9TELE</name>
<proteinExistence type="predicted"/>
<dbReference type="FunFam" id="1.25.40.90:FF:000020">
    <property type="entry name" value="regulation of nuclear pre-mRNA domain-containing protein 2 isoform X1"/>
    <property type="match status" value="1"/>
</dbReference>
<feature type="region of interest" description="Disordered" evidence="6">
    <location>
        <begin position="655"/>
        <end position="760"/>
    </location>
</feature>
<evidence type="ECO:0000259" key="7">
    <source>
        <dbReference type="PROSITE" id="PS51391"/>
    </source>
</evidence>
<dbReference type="AlphaFoldDB" id="A0AAV6GC57"/>
<feature type="region of interest" description="Disordered" evidence="6">
    <location>
        <begin position="316"/>
        <end position="457"/>
    </location>
</feature>
<feature type="compositionally biased region" description="Pro residues" evidence="6">
    <location>
        <begin position="508"/>
        <end position="517"/>
    </location>
</feature>
<feature type="compositionally biased region" description="Low complexity" evidence="6">
    <location>
        <begin position="495"/>
        <end position="507"/>
    </location>
</feature>